<dbReference type="InterPro" id="IPR036259">
    <property type="entry name" value="MFS_trans_sf"/>
</dbReference>
<accession>A0A1G6JV52</accession>
<feature type="transmembrane region" description="Helical" evidence="7">
    <location>
        <begin position="248"/>
        <end position="265"/>
    </location>
</feature>
<feature type="transmembrane region" description="Helical" evidence="7">
    <location>
        <begin position="218"/>
        <end position="236"/>
    </location>
</feature>
<evidence type="ECO:0008006" key="10">
    <source>
        <dbReference type="Google" id="ProtNLM"/>
    </source>
</evidence>
<dbReference type="GO" id="GO:0005886">
    <property type="term" value="C:plasma membrane"/>
    <property type="evidence" value="ECO:0007669"/>
    <property type="project" value="UniProtKB-SubCell"/>
</dbReference>
<evidence type="ECO:0000256" key="5">
    <source>
        <dbReference type="ARBA" id="ARBA00022989"/>
    </source>
</evidence>
<feature type="transmembrane region" description="Helical" evidence="7">
    <location>
        <begin position="154"/>
        <end position="173"/>
    </location>
</feature>
<dbReference type="InterPro" id="IPR053166">
    <property type="entry name" value="UPF0718_permease"/>
</dbReference>
<dbReference type="InterPro" id="IPR005524">
    <property type="entry name" value="DUF318"/>
</dbReference>
<evidence type="ECO:0000313" key="8">
    <source>
        <dbReference type="EMBL" id="SDC22593.1"/>
    </source>
</evidence>
<comment type="similarity">
    <text evidence="2">Belongs to the UPF0718 family.</text>
</comment>
<dbReference type="Proteomes" id="UP000243468">
    <property type="component" value="Unassembled WGS sequence"/>
</dbReference>
<feature type="transmembrane region" description="Helical" evidence="7">
    <location>
        <begin position="125"/>
        <end position="147"/>
    </location>
</feature>
<feature type="transmembrane region" description="Helical" evidence="7">
    <location>
        <begin position="312"/>
        <end position="332"/>
    </location>
</feature>
<evidence type="ECO:0000256" key="3">
    <source>
        <dbReference type="ARBA" id="ARBA00022475"/>
    </source>
</evidence>
<evidence type="ECO:0000256" key="1">
    <source>
        <dbReference type="ARBA" id="ARBA00004651"/>
    </source>
</evidence>
<organism evidence="8 9">
    <name type="scientific">Acinetobacter kookii</name>
    <dbReference type="NCBI Taxonomy" id="1226327"/>
    <lineage>
        <taxon>Bacteria</taxon>
        <taxon>Pseudomonadati</taxon>
        <taxon>Pseudomonadota</taxon>
        <taxon>Gammaproteobacteria</taxon>
        <taxon>Moraxellales</taxon>
        <taxon>Moraxellaceae</taxon>
        <taxon>Acinetobacter</taxon>
    </lineage>
</organism>
<dbReference type="STRING" id="1226327.SAMN05421732_10479"/>
<protein>
    <recommendedName>
        <fullName evidence="10">Permease</fullName>
    </recommendedName>
</protein>
<dbReference type="Pfam" id="PF03773">
    <property type="entry name" value="ArsP_1"/>
    <property type="match status" value="1"/>
</dbReference>
<evidence type="ECO:0000256" key="6">
    <source>
        <dbReference type="ARBA" id="ARBA00023136"/>
    </source>
</evidence>
<evidence type="ECO:0000256" key="4">
    <source>
        <dbReference type="ARBA" id="ARBA00022692"/>
    </source>
</evidence>
<keyword evidence="3" id="KW-1003">Cell membrane</keyword>
<dbReference type="OrthoDB" id="9777774at2"/>
<dbReference type="RefSeq" id="WP_092819578.1">
    <property type="nucleotide sequence ID" value="NZ_BAABKJ010000010.1"/>
</dbReference>
<evidence type="ECO:0000256" key="7">
    <source>
        <dbReference type="SAM" id="Phobius"/>
    </source>
</evidence>
<comment type="subcellular location">
    <subcellularLocation>
        <location evidence="1">Cell membrane</location>
        <topology evidence="1">Multi-pass membrane protein</topology>
    </subcellularLocation>
</comment>
<dbReference type="EMBL" id="FMYO01000004">
    <property type="protein sequence ID" value="SDC22593.1"/>
    <property type="molecule type" value="Genomic_DNA"/>
</dbReference>
<sequence length="340" mass="37614">MESIIAIFAWLNDALLKMTWLSDGVRWLVENIFGLSVATRLGGSIHFFIYDVIKIFILLSVLIYSLSYIQSYFPPERTRQILGRMTGIKANIMGALLGTITPFCSCSSIPLFIGFTRAGLPVGVTFSFLISSPLVDLASIILLASIFNWKIAMIYVLLGLVLAVLGGSLISYLKMEKYVAEFVTHHQATQGEDEDFSMTVKERRAFAWEQVVEIFSKVWMYVLIGVGIGAAIHNWIPEQWISTLLGQEHWYSVLIATIVGIPMYADIFGTLPIAEALVAKGVGLGTVLAFMMAVTALSLPSLILLKQVVKTRLLSLFVAIIFVGILIIGYSLNTLGNWFL</sequence>
<keyword evidence="9" id="KW-1185">Reference proteome</keyword>
<keyword evidence="4 7" id="KW-0812">Transmembrane</keyword>
<name>A0A1G6JV52_9GAMM</name>
<gene>
    <name evidence="8" type="ORF">SAMN05421732_10479</name>
</gene>
<dbReference type="PANTHER" id="PTHR42775">
    <property type="entry name" value="PERMEASE RV2963-RELATED"/>
    <property type="match status" value="1"/>
</dbReference>
<evidence type="ECO:0000256" key="2">
    <source>
        <dbReference type="ARBA" id="ARBA00006386"/>
    </source>
</evidence>
<reference evidence="9" key="1">
    <citation type="submission" date="2016-09" db="EMBL/GenBank/DDBJ databases">
        <authorList>
            <person name="Varghese N."/>
            <person name="Submissions S."/>
        </authorList>
    </citation>
    <scope>NUCLEOTIDE SEQUENCE [LARGE SCALE GENOMIC DNA]</scope>
    <source>
        <strain evidence="9">ANC 4667</strain>
    </source>
</reference>
<keyword evidence="6 7" id="KW-0472">Membrane</keyword>
<feature type="transmembrane region" description="Helical" evidence="7">
    <location>
        <begin position="90"/>
        <end position="113"/>
    </location>
</feature>
<feature type="transmembrane region" description="Helical" evidence="7">
    <location>
        <begin position="285"/>
        <end position="305"/>
    </location>
</feature>
<dbReference type="PANTHER" id="PTHR42775:SF1">
    <property type="entry name" value="PERMEASE RV2963-RELATED"/>
    <property type="match status" value="1"/>
</dbReference>
<dbReference type="AlphaFoldDB" id="A0A1G6JV52"/>
<proteinExistence type="inferred from homology"/>
<dbReference type="SUPFAM" id="SSF103473">
    <property type="entry name" value="MFS general substrate transporter"/>
    <property type="match status" value="1"/>
</dbReference>
<evidence type="ECO:0000313" key="9">
    <source>
        <dbReference type="Proteomes" id="UP000243468"/>
    </source>
</evidence>
<keyword evidence="5 7" id="KW-1133">Transmembrane helix</keyword>
<feature type="transmembrane region" description="Helical" evidence="7">
    <location>
        <begin position="47"/>
        <end position="69"/>
    </location>
</feature>